<evidence type="ECO:0000256" key="7">
    <source>
        <dbReference type="ARBA" id="ARBA00022840"/>
    </source>
</evidence>
<dbReference type="InterPro" id="IPR036393">
    <property type="entry name" value="AceGlu_kinase-like_sf"/>
</dbReference>
<protein>
    <recommendedName>
        <fullName evidence="8">Glutamate 5-kinase</fullName>
        <ecNumber evidence="8">2.7.2.11</ecNumber>
    </recommendedName>
    <alternativeName>
        <fullName evidence="8">Gamma-glutamyl kinase</fullName>
        <shortName evidence="8">GK</shortName>
    </alternativeName>
</protein>
<dbReference type="SUPFAM" id="SSF53633">
    <property type="entry name" value="Carbamate kinase-like"/>
    <property type="match status" value="1"/>
</dbReference>
<dbReference type="AlphaFoldDB" id="A0A0R2IR95"/>
<feature type="binding site" evidence="8">
    <location>
        <begin position="226"/>
        <end position="232"/>
    </location>
    <ligand>
        <name>ATP</name>
        <dbReference type="ChEBI" id="CHEBI:30616"/>
    </ligand>
</feature>
<keyword evidence="4 8" id="KW-0808">Transferase</keyword>
<comment type="pathway">
    <text evidence="8">Amino-acid biosynthesis; L-proline biosynthesis; L-glutamate 5-semialdehyde from L-glutamate: step 1/2.</text>
</comment>
<dbReference type="PATRIC" id="fig|319652.3.peg.839"/>
<keyword evidence="2 8" id="KW-0028">Amino-acid biosynthesis</keyword>
<dbReference type="STRING" id="319652.IV80_GL000831"/>
<accession>A0A0R2IR95</accession>
<dbReference type="GO" id="GO:0005524">
    <property type="term" value="F:ATP binding"/>
    <property type="evidence" value="ECO:0007669"/>
    <property type="project" value="UniProtKB-KW"/>
</dbReference>
<name>A0A0R2IR95_9LACO</name>
<dbReference type="PIRSF" id="PIRSF000729">
    <property type="entry name" value="GK"/>
    <property type="match status" value="1"/>
</dbReference>
<dbReference type="EC" id="2.7.2.11" evidence="8"/>
<gene>
    <name evidence="8" type="primary">proB</name>
    <name evidence="10" type="ORF">IV80_GL000831</name>
</gene>
<dbReference type="NCBIfam" id="TIGR01027">
    <property type="entry name" value="proB"/>
    <property type="match status" value="1"/>
</dbReference>
<feature type="binding site" evidence="8">
    <location>
        <position position="164"/>
    </location>
    <ligand>
        <name>substrate</name>
    </ligand>
</feature>
<comment type="function">
    <text evidence="8">Catalyzes the transfer of a phosphate group to glutamate to form L-glutamate 5-phosphate.</text>
</comment>
<evidence type="ECO:0000313" key="11">
    <source>
        <dbReference type="Proteomes" id="UP000051568"/>
    </source>
</evidence>
<dbReference type="CDD" id="cd04242">
    <property type="entry name" value="AAK_G5K_ProB"/>
    <property type="match status" value="1"/>
</dbReference>
<keyword evidence="1 8" id="KW-0963">Cytoplasm</keyword>
<evidence type="ECO:0000256" key="4">
    <source>
        <dbReference type="ARBA" id="ARBA00022679"/>
    </source>
</evidence>
<dbReference type="GO" id="GO:0004349">
    <property type="term" value="F:glutamate 5-kinase activity"/>
    <property type="evidence" value="ECO:0007669"/>
    <property type="project" value="UniProtKB-UniRule"/>
</dbReference>
<dbReference type="PROSITE" id="PS00902">
    <property type="entry name" value="GLUTAMATE_5_KINASE"/>
    <property type="match status" value="1"/>
</dbReference>
<dbReference type="Gene3D" id="3.40.1160.10">
    <property type="entry name" value="Acetylglutamate kinase-like"/>
    <property type="match status" value="1"/>
</dbReference>
<dbReference type="GO" id="GO:0055129">
    <property type="term" value="P:L-proline biosynthetic process"/>
    <property type="evidence" value="ECO:0007669"/>
    <property type="project" value="UniProtKB-UniRule"/>
</dbReference>
<evidence type="ECO:0000256" key="1">
    <source>
        <dbReference type="ARBA" id="ARBA00022490"/>
    </source>
</evidence>
<dbReference type="Proteomes" id="UP000051568">
    <property type="component" value="Unassembled WGS sequence"/>
</dbReference>
<evidence type="ECO:0000256" key="5">
    <source>
        <dbReference type="ARBA" id="ARBA00022741"/>
    </source>
</evidence>
<dbReference type="InterPro" id="IPR011529">
    <property type="entry name" value="Glu_5kinase"/>
</dbReference>
<dbReference type="InterPro" id="IPR005715">
    <property type="entry name" value="Glu_5kinase/COase_Synthase"/>
</dbReference>
<dbReference type="PRINTS" id="PR00474">
    <property type="entry name" value="GLU5KINASE"/>
</dbReference>
<dbReference type="InterPro" id="IPR001057">
    <property type="entry name" value="Glu/AcGlu_kinase"/>
</dbReference>
<comment type="catalytic activity">
    <reaction evidence="8">
        <text>L-glutamate + ATP = L-glutamyl 5-phosphate + ADP</text>
        <dbReference type="Rhea" id="RHEA:14877"/>
        <dbReference type="ChEBI" id="CHEBI:29985"/>
        <dbReference type="ChEBI" id="CHEBI:30616"/>
        <dbReference type="ChEBI" id="CHEBI:58274"/>
        <dbReference type="ChEBI" id="CHEBI:456216"/>
        <dbReference type="EC" id="2.7.2.11"/>
    </reaction>
</comment>
<keyword evidence="6 8" id="KW-0418">Kinase</keyword>
<comment type="subcellular location">
    <subcellularLocation>
        <location evidence="8">Cytoplasm</location>
    </subcellularLocation>
</comment>
<proteinExistence type="inferred from homology"/>
<evidence type="ECO:0000256" key="2">
    <source>
        <dbReference type="ARBA" id="ARBA00022605"/>
    </source>
</evidence>
<dbReference type="PANTHER" id="PTHR43654:SF1">
    <property type="entry name" value="ISOPENTENYL PHOSPHATE KINASE"/>
    <property type="match status" value="1"/>
</dbReference>
<dbReference type="Pfam" id="PF00696">
    <property type="entry name" value="AA_kinase"/>
    <property type="match status" value="1"/>
</dbReference>
<keyword evidence="7 8" id="KW-0067">ATP-binding</keyword>
<feature type="domain" description="Aspartate/glutamate/uridylate kinase" evidence="9">
    <location>
        <begin position="15"/>
        <end position="250"/>
    </location>
</feature>
<evidence type="ECO:0000256" key="6">
    <source>
        <dbReference type="ARBA" id="ARBA00022777"/>
    </source>
</evidence>
<keyword evidence="11" id="KW-1185">Reference proteome</keyword>
<organism evidence="10 11">
    <name type="scientific">Pediococcus cellicola</name>
    <dbReference type="NCBI Taxonomy" id="319652"/>
    <lineage>
        <taxon>Bacteria</taxon>
        <taxon>Bacillati</taxon>
        <taxon>Bacillota</taxon>
        <taxon>Bacilli</taxon>
        <taxon>Lactobacillales</taxon>
        <taxon>Lactobacillaceae</taxon>
        <taxon>Pediococcus</taxon>
    </lineage>
</organism>
<dbReference type="GO" id="GO:0005829">
    <property type="term" value="C:cytosol"/>
    <property type="evidence" value="ECO:0007669"/>
    <property type="project" value="TreeGrafter"/>
</dbReference>
<dbReference type="FunFam" id="3.40.1160.10:FF:000018">
    <property type="entry name" value="Glutamate 5-kinase"/>
    <property type="match status" value="1"/>
</dbReference>
<feature type="binding site" evidence="8">
    <location>
        <position position="148"/>
    </location>
    <ligand>
        <name>substrate</name>
    </ligand>
</feature>
<feature type="binding site" evidence="8">
    <location>
        <position position="20"/>
    </location>
    <ligand>
        <name>ATP</name>
        <dbReference type="ChEBI" id="CHEBI:30616"/>
    </ligand>
</feature>
<sequence length="282" mass="30647">MKNGGNMNKRDLKAKRIVIKIGTSSLLYPNTSRLNLRAIERLAFVLSDLKNQGKEVVLVSSGAIGVGMGRLGLNRRPETIPAQQAVASVGQGELLGIYEREFQHYGKSVAQMLLTRDVLVYPQSKKNVFNAFQELLQMNVIPIVNENDTVSVDELDHKTKFGDNDQLSAIVANLIDADLLIMLSDIDGFYSGNPMSNPSAELYHTVTSIDASIIQAAGGRGTKFGTGGMVTKLKAAKRILKNHQQMVLANGKNPRIIYNILAGEPVGTLFAPKEVVTKEGLA</sequence>
<dbReference type="EMBL" id="JQBR01000002">
    <property type="protein sequence ID" value="KRN67294.1"/>
    <property type="molecule type" value="Genomic_DNA"/>
</dbReference>
<dbReference type="InterPro" id="IPR001048">
    <property type="entry name" value="Asp/Glu/Uridylate_kinase"/>
</dbReference>
<dbReference type="UniPathway" id="UPA00098">
    <property type="reaction ID" value="UER00359"/>
</dbReference>
<evidence type="ECO:0000313" key="10">
    <source>
        <dbReference type="EMBL" id="KRN67294.1"/>
    </source>
</evidence>
<comment type="similarity">
    <text evidence="8">Belongs to the glutamate 5-kinase family.</text>
</comment>
<dbReference type="HAMAP" id="MF_00456">
    <property type="entry name" value="ProB"/>
    <property type="match status" value="1"/>
</dbReference>
<dbReference type="InterPro" id="IPR019797">
    <property type="entry name" value="Glutamate_5-kinase_CS"/>
</dbReference>
<dbReference type="InterPro" id="IPR041739">
    <property type="entry name" value="G5K_ProB"/>
</dbReference>
<feature type="binding site" evidence="8">
    <location>
        <position position="61"/>
    </location>
    <ligand>
        <name>substrate</name>
    </ligand>
</feature>
<keyword evidence="3 8" id="KW-0641">Proline biosynthesis</keyword>
<evidence type="ECO:0000256" key="8">
    <source>
        <dbReference type="HAMAP-Rule" id="MF_00456"/>
    </source>
</evidence>
<evidence type="ECO:0000256" key="3">
    <source>
        <dbReference type="ARBA" id="ARBA00022650"/>
    </source>
</evidence>
<dbReference type="PANTHER" id="PTHR43654">
    <property type="entry name" value="GLUTAMATE 5-KINASE"/>
    <property type="match status" value="1"/>
</dbReference>
<keyword evidence="5 8" id="KW-0547">Nucleotide-binding</keyword>
<evidence type="ECO:0000259" key="9">
    <source>
        <dbReference type="Pfam" id="PF00696"/>
    </source>
</evidence>
<feature type="binding site" evidence="8">
    <location>
        <begin position="184"/>
        <end position="185"/>
    </location>
    <ligand>
        <name>ATP</name>
        <dbReference type="ChEBI" id="CHEBI:30616"/>
    </ligand>
</feature>
<reference evidence="10 11" key="1">
    <citation type="journal article" date="2015" name="Genome Announc.">
        <title>Expanding the biotechnology potential of lactobacilli through comparative genomics of 213 strains and associated genera.</title>
        <authorList>
            <person name="Sun Z."/>
            <person name="Harris H.M."/>
            <person name="McCann A."/>
            <person name="Guo C."/>
            <person name="Argimon S."/>
            <person name="Zhang W."/>
            <person name="Yang X."/>
            <person name="Jeffery I.B."/>
            <person name="Cooney J.C."/>
            <person name="Kagawa T.F."/>
            <person name="Liu W."/>
            <person name="Song Y."/>
            <person name="Salvetti E."/>
            <person name="Wrobel A."/>
            <person name="Rasinkangas P."/>
            <person name="Parkhill J."/>
            <person name="Rea M.C."/>
            <person name="O'Sullivan O."/>
            <person name="Ritari J."/>
            <person name="Douillard F.P."/>
            <person name="Paul Ross R."/>
            <person name="Yang R."/>
            <person name="Briner A.E."/>
            <person name="Felis G.E."/>
            <person name="de Vos W.M."/>
            <person name="Barrangou R."/>
            <person name="Klaenhammer T.R."/>
            <person name="Caufield P.W."/>
            <person name="Cui Y."/>
            <person name="Zhang H."/>
            <person name="O'Toole P.W."/>
        </authorList>
    </citation>
    <scope>NUCLEOTIDE SEQUENCE [LARGE SCALE GENOMIC DNA]</scope>
    <source>
        <strain evidence="10 11">DSM 17757</strain>
    </source>
</reference>
<comment type="caution">
    <text evidence="10">The sequence shown here is derived from an EMBL/GenBank/DDBJ whole genome shotgun (WGS) entry which is preliminary data.</text>
</comment>